<accession>S0DGG1</accession>
<name>S0DGG1_9ZZZZ</name>
<feature type="domain" description="DUF4143" evidence="2">
    <location>
        <begin position="175"/>
        <end position="334"/>
    </location>
</feature>
<gene>
    <name evidence="3" type="ORF">BN138_183</name>
    <name evidence="4" type="ORF">BN138_519</name>
</gene>
<reference evidence="4" key="2">
    <citation type="journal article" date="2013" name="Biotechnol. Biofuels">
        <title>Mining for hemicellulases in the fungus-growing termite Pseudacanthotermes militaris using functional metagenomics.</title>
        <authorList>
            <person name="Bastien G."/>
            <person name="Arnal G."/>
            <person name="Bozonnet S."/>
            <person name="Laguerre S."/>
            <person name="Ferreira F."/>
            <person name="Faure R."/>
            <person name="Henrissat B."/>
            <person name="Lefevre F."/>
            <person name="Robe P."/>
            <person name="Bouchez O."/>
            <person name="Noirot C."/>
            <person name="Dumon C."/>
            <person name="O'Donohue M."/>
        </authorList>
    </citation>
    <scope>NUCLEOTIDE SEQUENCE</scope>
</reference>
<dbReference type="EMBL" id="HF548278">
    <property type="protein sequence ID" value="CCO20995.1"/>
    <property type="molecule type" value="Genomic_DNA"/>
</dbReference>
<evidence type="ECO:0000313" key="4">
    <source>
        <dbReference type="EMBL" id="CCO21331.1"/>
    </source>
</evidence>
<reference evidence="4" key="1">
    <citation type="submission" date="2012-10" db="EMBL/GenBank/DDBJ databases">
        <authorList>
            <person name="Sandrine L."/>
        </authorList>
    </citation>
    <scope>NUCLEOTIDE SEQUENCE</scope>
</reference>
<dbReference type="EMBL" id="HF548292">
    <property type="protein sequence ID" value="CCO21331.1"/>
    <property type="molecule type" value="Genomic_DNA"/>
</dbReference>
<evidence type="ECO:0000313" key="3">
    <source>
        <dbReference type="EMBL" id="CCO20995.1"/>
    </source>
</evidence>
<organism evidence="4">
    <name type="scientific">termite gut metagenome</name>
    <dbReference type="NCBI Taxonomy" id="433724"/>
    <lineage>
        <taxon>unclassified sequences</taxon>
        <taxon>metagenomes</taxon>
        <taxon>organismal metagenomes</taxon>
    </lineage>
</organism>
<sequence length="381" mass="42623">MIARDLTAKLKAMEAAYPVTTLTGPRQSGKSTLLKATFPDYEYVSLEDLDTRLFAQNDPRGFLATYPGRAIIDEAQRVPDLFSYIQTHVDKTDEAGTFILAGSNNFLLMEAISQSLAGRTAILKLLPLSHLEMKEAAILPKSIDEEIFTGGYPRIYNKQIAPPDFYPFYIQTYIEKDVRLMKNIGDLNKFILFIKMCAGRIGQLLNLSSLANDCGIAVSTAQSWLSVLEASYIVHLLKPDHNNYSKRLIKTPKLYFYDTGLACSLLEIKSAEQVSSHFLRGGLFENMVVNEFIKEALNKGNEPELTFWRDKTGNEVDLLRRDGNRQIAYEIKSGATFSSDYFSNLGLWARLSGASTEQCNVIYGGEKALKTSQGEVVAWSN</sequence>
<proteinExistence type="predicted"/>
<dbReference type="SUPFAM" id="SSF52540">
    <property type="entry name" value="P-loop containing nucleoside triphosphate hydrolases"/>
    <property type="match status" value="1"/>
</dbReference>
<feature type="domain" description="AAA" evidence="1">
    <location>
        <begin position="18"/>
        <end position="133"/>
    </location>
</feature>
<evidence type="ECO:0000259" key="1">
    <source>
        <dbReference type="Pfam" id="PF13173"/>
    </source>
</evidence>
<dbReference type="PANTHER" id="PTHR43566">
    <property type="entry name" value="CONSERVED PROTEIN"/>
    <property type="match status" value="1"/>
</dbReference>
<evidence type="ECO:0000259" key="2">
    <source>
        <dbReference type="Pfam" id="PF13635"/>
    </source>
</evidence>
<dbReference type="InterPro" id="IPR025420">
    <property type="entry name" value="DUF4143"/>
</dbReference>
<dbReference type="Pfam" id="PF13173">
    <property type="entry name" value="AAA_14"/>
    <property type="match status" value="1"/>
</dbReference>
<dbReference type="InterPro" id="IPR041682">
    <property type="entry name" value="AAA_14"/>
</dbReference>
<dbReference type="PANTHER" id="PTHR43566:SF2">
    <property type="entry name" value="DUF4143 DOMAIN-CONTAINING PROTEIN"/>
    <property type="match status" value="1"/>
</dbReference>
<dbReference type="InterPro" id="IPR027417">
    <property type="entry name" value="P-loop_NTPase"/>
</dbReference>
<dbReference type="AlphaFoldDB" id="S0DGG1"/>
<dbReference type="Pfam" id="PF13635">
    <property type="entry name" value="DUF4143"/>
    <property type="match status" value="1"/>
</dbReference>
<protein>
    <submittedName>
        <fullName evidence="4">Putative GTP-binding protein</fullName>
    </submittedName>
    <submittedName>
        <fullName evidence="3">Putative GTPbinding protein</fullName>
    </submittedName>
</protein>